<feature type="non-terminal residue" evidence="2">
    <location>
        <position position="228"/>
    </location>
</feature>
<dbReference type="Proteomes" id="UP001153555">
    <property type="component" value="Unassembled WGS sequence"/>
</dbReference>
<comment type="caution">
    <text evidence="2">The sequence shown here is derived from an EMBL/GenBank/DDBJ whole genome shotgun (WGS) entry which is preliminary data.</text>
</comment>
<accession>A0A9N7MIM5</accession>
<sequence>ENLGNLFFIMDSEIVQVSGSTIVKQQVTSSVLQKQFVVLVESQHLTKSSCCRDTERRNKGQIMLIPPRPNLESKTIALFRLGITADNSQRPMKLDKHKVPQHLLLWQTNKIRTEHLVRKVERNNRKTTIPPTIINQPIVKTLSQRLHGFSLSDKEHNLIDIANDDIKIIVVECQRSMFGKIIGERKTSWMGLKRAMSNIWKLKEPMEIKELGHNFFQFIFQNKEDLER</sequence>
<keyword evidence="3" id="KW-1185">Reference proteome</keyword>
<evidence type="ECO:0000259" key="1">
    <source>
        <dbReference type="Pfam" id="PF14111"/>
    </source>
</evidence>
<evidence type="ECO:0000313" key="3">
    <source>
        <dbReference type="Proteomes" id="UP001153555"/>
    </source>
</evidence>
<protein>
    <recommendedName>
        <fullName evidence="1">DUF4283 domain-containing protein</fullName>
    </recommendedName>
</protein>
<feature type="non-terminal residue" evidence="2">
    <location>
        <position position="1"/>
    </location>
</feature>
<dbReference type="EMBL" id="CACSLK010000984">
    <property type="protein sequence ID" value="CAA0807014.1"/>
    <property type="molecule type" value="Genomic_DNA"/>
</dbReference>
<dbReference type="InterPro" id="IPR025558">
    <property type="entry name" value="DUF4283"/>
</dbReference>
<dbReference type="AlphaFoldDB" id="A0A9N7MIM5"/>
<reference evidence="2" key="1">
    <citation type="submission" date="2019-12" db="EMBL/GenBank/DDBJ databases">
        <authorList>
            <person name="Scholes J."/>
        </authorList>
    </citation>
    <scope>NUCLEOTIDE SEQUENCE</scope>
</reference>
<gene>
    <name evidence="2" type="ORF">SHERM_09887</name>
</gene>
<organism evidence="2 3">
    <name type="scientific">Striga hermonthica</name>
    <name type="common">Purple witchweed</name>
    <name type="synonym">Buchnera hermonthica</name>
    <dbReference type="NCBI Taxonomy" id="68872"/>
    <lineage>
        <taxon>Eukaryota</taxon>
        <taxon>Viridiplantae</taxon>
        <taxon>Streptophyta</taxon>
        <taxon>Embryophyta</taxon>
        <taxon>Tracheophyta</taxon>
        <taxon>Spermatophyta</taxon>
        <taxon>Magnoliopsida</taxon>
        <taxon>eudicotyledons</taxon>
        <taxon>Gunneridae</taxon>
        <taxon>Pentapetalae</taxon>
        <taxon>asterids</taxon>
        <taxon>lamiids</taxon>
        <taxon>Lamiales</taxon>
        <taxon>Orobanchaceae</taxon>
        <taxon>Buchnereae</taxon>
        <taxon>Striga</taxon>
    </lineage>
</organism>
<evidence type="ECO:0000313" key="2">
    <source>
        <dbReference type="EMBL" id="CAA0807014.1"/>
    </source>
</evidence>
<dbReference type="Pfam" id="PF14111">
    <property type="entry name" value="DUF4283"/>
    <property type="match status" value="1"/>
</dbReference>
<feature type="domain" description="DUF4283" evidence="1">
    <location>
        <begin position="172"/>
        <end position="228"/>
    </location>
</feature>
<name>A0A9N7MIM5_STRHE</name>
<proteinExistence type="predicted"/>